<evidence type="ECO:0000256" key="1">
    <source>
        <dbReference type="SAM" id="Coils"/>
    </source>
</evidence>
<dbReference type="InterPro" id="IPR021522">
    <property type="entry name" value="MctB"/>
</dbReference>
<feature type="coiled-coil region" evidence="1">
    <location>
        <begin position="26"/>
        <end position="70"/>
    </location>
</feature>
<dbReference type="Proteomes" id="UP000195437">
    <property type="component" value="Chromosome"/>
</dbReference>
<evidence type="ECO:0008006" key="4">
    <source>
        <dbReference type="Google" id="ProtNLM"/>
    </source>
</evidence>
<organism evidence="2 3">
    <name type="scientific">Tumebacillus avium</name>
    <dbReference type="NCBI Taxonomy" id="1903704"/>
    <lineage>
        <taxon>Bacteria</taxon>
        <taxon>Bacillati</taxon>
        <taxon>Bacillota</taxon>
        <taxon>Bacilli</taxon>
        <taxon>Bacillales</taxon>
        <taxon>Alicyclobacillaceae</taxon>
        <taxon>Tumebacillus</taxon>
    </lineage>
</organism>
<keyword evidence="3" id="KW-1185">Reference proteome</keyword>
<dbReference type="GO" id="GO:0016020">
    <property type="term" value="C:membrane"/>
    <property type="evidence" value="ECO:0007669"/>
    <property type="project" value="InterPro"/>
</dbReference>
<name>A0A1Y0IV60_9BACL</name>
<sequence>MTLIAVFLSLGLGLLLGGTLGEEVIVKEQVQLLEQLEERYTQTKADNVKLKRQNSELNRDQDRLEQVVAQVGGHYVKDRLAGQKVAVLQLEAADLSGLLTQLEAAGANVTSTVTLTNAVPLLEARQEPLLQALGLGLLSAKDSRLVHTALAETLVRELYLQKGGGLVDYLQSTNALTASGELGVRPDRVVLVGGAGETGKSRLYSVDLPLLKALQKQELYTACVEQSDVSHSGIANYRDLGISTVDNIDQVTGLVALIDILGGAKGHFGVKRTAEALLPQVTNAKEVSAQ</sequence>
<dbReference type="KEGG" id="tum:CBW65_21260"/>
<accession>A0A1Y0IV60</accession>
<proteinExistence type="predicted"/>
<dbReference type="AlphaFoldDB" id="A0A1Y0IV60"/>
<dbReference type="EMBL" id="CP021434">
    <property type="protein sequence ID" value="ARU63224.1"/>
    <property type="molecule type" value="Genomic_DNA"/>
</dbReference>
<dbReference type="GO" id="GO:0055070">
    <property type="term" value="P:copper ion homeostasis"/>
    <property type="evidence" value="ECO:0007669"/>
    <property type="project" value="InterPro"/>
</dbReference>
<dbReference type="Pfam" id="PF11382">
    <property type="entry name" value="MctB"/>
    <property type="match status" value="1"/>
</dbReference>
<protein>
    <recommendedName>
        <fullName evidence="4">Copper transporter</fullName>
    </recommendedName>
</protein>
<keyword evidence="1" id="KW-0175">Coiled coil</keyword>
<evidence type="ECO:0000313" key="3">
    <source>
        <dbReference type="Proteomes" id="UP000195437"/>
    </source>
</evidence>
<evidence type="ECO:0000313" key="2">
    <source>
        <dbReference type="EMBL" id="ARU63224.1"/>
    </source>
</evidence>
<gene>
    <name evidence="2" type="ORF">CBW65_21260</name>
</gene>
<reference evidence="3" key="1">
    <citation type="submission" date="2017-05" db="EMBL/GenBank/DDBJ databases">
        <authorList>
            <person name="Sung H."/>
        </authorList>
    </citation>
    <scope>NUCLEOTIDE SEQUENCE [LARGE SCALE GENOMIC DNA]</scope>
    <source>
        <strain evidence="3">AR23208</strain>
    </source>
</reference>